<dbReference type="AlphaFoldDB" id="R6XTU7"/>
<sequence>MDSVCIKSFKLAMKMQGIEIDKDELIKCTSKIKTYEDLKAIDRDNTHILYPWVPALVYDILGYNEYKSCDLNIDESDTYLLFRPGESFDNEVYEALQEKGDFEIQEFQYVFSKKLISHLYGGFPWFLAYCSTCDELNIWDKTGIAVYVKEKNDVPCIKCSVEIKNRYRDKHPEKTKEINLSEEKGCGYNGIIHSFHCPNCIEKRRHSMAIEKARL</sequence>
<dbReference type="RefSeq" id="WP_021720647.1">
    <property type="nucleotide sequence ID" value="NZ_FR892810.1"/>
</dbReference>
<name>R6XTU7_9FIRM</name>
<accession>R6XTU7</accession>
<protein>
    <submittedName>
        <fullName evidence="1">Uncharacterized protein</fullName>
    </submittedName>
</protein>
<gene>
    <name evidence="1" type="ORF">BN587_01607</name>
</gene>
<dbReference type="Proteomes" id="UP000014937">
    <property type="component" value="Unassembled WGS sequence"/>
</dbReference>
<dbReference type="HOGENOM" id="CLU_1282227_0_0_9"/>
<evidence type="ECO:0000313" key="2">
    <source>
        <dbReference type="Proteomes" id="UP000014937"/>
    </source>
</evidence>
<organism evidence="1 2">
    <name type="scientific">Phascolarctobacterium succinatutens CAG:287</name>
    <dbReference type="NCBI Taxonomy" id="1263101"/>
    <lineage>
        <taxon>Bacteria</taxon>
        <taxon>Bacillati</taxon>
        <taxon>Bacillota</taxon>
        <taxon>Negativicutes</taxon>
        <taxon>Acidaminococcales</taxon>
        <taxon>Acidaminococcaceae</taxon>
        <taxon>Phascolarctobacterium</taxon>
    </lineage>
</organism>
<comment type="caution">
    <text evidence="1">The sequence shown here is derived from an EMBL/GenBank/DDBJ whole genome shotgun (WGS) entry which is preliminary data.</text>
</comment>
<evidence type="ECO:0000313" key="1">
    <source>
        <dbReference type="EMBL" id="CDD09717.1"/>
    </source>
</evidence>
<reference evidence="1" key="1">
    <citation type="submission" date="2012-11" db="EMBL/GenBank/DDBJ databases">
        <title>Dependencies among metagenomic species, viruses, plasmids and units of genetic variation.</title>
        <authorList>
            <person name="Nielsen H.B."/>
            <person name="Almeida M."/>
            <person name="Juncker A.S."/>
            <person name="Rasmussen S."/>
            <person name="Li J."/>
            <person name="Sunagawa S."/>
            <person name="Plichta D."/>
            <person name="Gautier L."/>
            <person name="Le Chatelier E."/>
            <person name="Peletier E."/>
            <person name="Bonde I."/>
            <person name="Nielsen T."/>
            <person name="Manichanh C."/>
            <person name="Arumugam M."/>
            <person name="Batto J."/>
            <person name="Santos M.B.Q.D."/>
            <person name="Blom N."/>
            <person name="Borruel N."/>
            <person name="Burgdorf K.S."/>
            <person name="Boumezbeur F."/>
            <person name="Casellas F."/>
            <person name="Dore J."/>
            <person name="Guarner F."/>
            <person name="Hansen T."/>
            <person name="Hildebrand F."/>
            <person name="Kaas R.S."/>
            <person name="Kennedy S."/>
            <person name="Kristiansen K."/>
            <person name="Kultima J.R."/>
            <person name="Leonard P."/>
            <person name="Levenez F."/>
            <person name="Lund O."/>
            <person name="Moumen B."/>
            <person name="Le Paslier D."/>
            <person name="Pons N."/>
            <person name="Pedersen O."/>
            <person name="Prifti E."/>
            <person name="Qin J."/>
            <person name="Raes J."/>
            <person name="Tap J."/>
            <person name="Tims S."/>
            <person name="Ussery D.W."/>
            <person name="Yamada T."/>
            <person name="MetaHit consortium"/>
            <person name="Renault P."/>
            <person name="Sicheritz-Ponten T."/>
            <person name="Bork P."/>
            <person name="Wang J."/>
            <person name="Brunak S."/>
            <person name="Ehrlich S.D."/>
        </authorList>
    </citation>
    <scope>NUCLEOTIDE SEQUENCE [LARGE SCALE GENOMIC DNA]</scope>
</reference>
<dbReference type="EMBL" id="CBGL010000015">
    <property type="protein sequence ID" value="CDD09717.1"/>
    <property type="molecule type" value="Genomic_DNA"/>
</dbReference>
<proteinExistence type="predicted"/>